<evidence type="ECO:0000313" key="2">
    <source>
        <dbReference type="EMBL" id="PQJ71923.1"/>
    </source>
</evidence>
<proteinExistence type="predicted"/>
<dbReference type="Pfam" id="PF04307">
    <property type="entry name" value="YdjM"/>
    <property type="match status" value="1"/>
</dbReference>
<keyword evidence="1" id="KW-1133">Transmembrane helix</keyword>
<evidence type="ECO:0000256" key="1">
    <source>
        <dbReference type="SAM" id="Phobius"/>
    </source>
</evidence>
<accession>A0A2P6CAI9</accession>
<sequence>MASIFGHAVAAIAIGSSFSKPFKSIKFWLICIGCAVVPDLDVIGFNFGISYSSFWGHRGFSHSIVFALLLGIFFSLIFYYPLFKADYKKVILLILCFFLCTVSHSLLDALTTGGKGVALFSPFDNTRYFFPWKVIKVSPIGISKFFSQRGVNVLISELKWIGIPSLVYVIGIKLFRKKE</sequence>
<dbReference type="PANTHER" id="PTHR35531">
    <property type="entry name" value="INNER MEMBRANE PROTEIN YBCI-RELATED"/>
    <property type="match status" value="1"/>
</dbReference>
<protein>
    <recommendedName>
        <fullName evidence="4">Metal-dependent hydrolase</fullName>
    </recommendedName>
</protein>
<dbReference type="PANTHER" id="PTHR35531:SF1">
    <property type="entry name" value="INNER MEMBRANE PROTEIN YBCI-RELATED"/>
    <property type="match status" value="1"/>
</dbReference>
<keyword evidence="3" id="KW-1185">Reference proteome</keyword>
<evidence type="ECO:0000313" key="3">
    <source>
        <dbReference type="Proteomes" id="UP000247345"/>
    </source>
</evidence>
<evidence type="ECO:0008006" key="4">
    <source>
        <dbReference type="Google" id="ProtNLM"/>
    </source>
</evidence>
<gene>
    <name evidence="2" type="ORF">BTO14_01050</name>
</gene>
<dbReference type="OrthoDB" id="9794683at2"/>
<feature type="transmembrane region" description="Helical" evidence="1">
    <location>
        <begin position="63"/>
        <end position="83"/>
    </location>
</feature>
<reference evidence="2 3" key="1">
    <citation type="submission" date="2016-12" db="EMBL/GenBank/DDBJ databases">
        <title>Trade-off between light-utilization and light-protection in marine flavobacteria.</title>
        <authorList>
            <person name="Kumagai Y."/>
            <person name="Yoshizawa S."/>
            <person name="Kogure K."/>
            <person name="Iwasaki W."/>
        </authorList>
    </citation>
    <scope>NUCLEOTIDE SEQUENCE [LARGE SCALE GENOMIC DNA]</scope>
    <source>
        <strain evidence="2 3">KCTC 12100</strain>
    </source>
</reference>
<feature type="transmembrane region" description="Helical" evidence="1">
    <location>
        <begin position="27"/>
        <end position="51"/>
    </location>
</feature>
<organism evidence="2 3">
    <name type="scientific">Polaribacter butkevichii</name>
    <dbReference type="NCBI Taxonomy" id="218490"/>
    <lineage>
        <taxon>Bacteria</taxon>
        <taxon>Pseudomonadati</taxon>
        <taxon>Bacteroidota</taxon>
        <taxon>Flavobacteriia</taxon>
        <taxon>Flavobacteriales</taxon>
        <taxon>Flavobacteriaceae</taxon>
    </lineage>
</organism>
<keyword evidence="1" id="KW-0472">Membrane</keyword>
<comment type="caution">
    <text evidence="2">The sequence shown here is derived from an EMBL/GenBank/DDBJ whole genome shotgun (WGS) entry which is preliminary data.</text>
</comment>
<dbReference type="EMBL" id="MSCK01000001">
    <property type="protein sequence ID" value="PQJ71923.1"/>
    <property type="molecule type" value="Genomic_DNA"/>
</dbReference>
<dbReference type="RefSeq" id="WP_105047577.1">
    <property type="nucleotide sequence ID" value="NZ_CP150661.1"/>
</dbReference>
<name>A0A2P6CAI9_9FLAO</name>
<feature type="transmembrane region" description="Helical" evidence="1">
    <location>
        <begin position="158"/>
        <end position="175"/>
    </location>
</feature>
<feature type="transmembrane region" description="Helical" evidence="1">
    <location>
        <begin position="90"/>
        <end position="107"/>
    </location>
</feature>
<dbReference type="InterPro" id="IPR007404">
    <property type="entry name" value="YdjM-like"/>
</dbReference>
<dbReference type="AlphaFoldDB" id="A0A2P6CAI9"/>
<dbReference type="Proteomes" id="UP000247345">
    <property type="component" value="Unassembled WGS sequence"/>
</dbReference>
<keyword evidence="1" id="KW-0812">Transmembrane</keyword>